<dbReference type="InterPro" id="IPR036388">
    <property type="entry name" value="WH-like_DNA-bd_sf"/>
</dbReference>
<protein>
    <recommendedName>
        <fullName evidence="9">HTH luxR-type domain-containing protein</fullName>
    </recommendedName>
</protein>
<keyword evidence="11" id="KW-1185">Reference proteome</keyword>
<dbReference type="InterPro" id="IPR016032">
    <property type="entry name" value="Sig_transdc_resp-reg_C-effctor"/>
</dbReference>
<comment type="subcellular location">
    <subcellularLocation>
        <location evidence="1">Cytoplasm</location>
    </subcellularLocation>
</comment>
<evidence type="ECO:0000256" key="2">
    <source>
        <dbReference type="ARBA" id="ARBA00022490"/>
    </source>
</evidence>
<proteinExistence type="inferred from homology"/>
<gene>
    <name evidence="10" type="ORF">GCM10011444_24230</name>
</gene>
<feature type="domain" description="HTH luxR-type" evidence="9">
    <location>
        <begin position="550"/>
        <end position="607"/>
    </location>
</feature>
<dbReference type="PANTHER" id="PTHR46630:SF1">
    <property type="entry name" value="TETRATRICOPEPTIDE REPEAT PROTEIN 29"/>
    <property type="match status" value="1"/>
</dbReference>
<dbReference type="PROSITE" id="PS50005">
    <property type="entry name" value="TPR"/>
    <property type="match status" value="1"/>
</dbReference>
<evidence type="ECO:0000256" key="7">
    <source>
        <dbReference type="SAM" id="Coils"/>
    </source>
</evidence>
<keyword evidence="7" id="KW-0175">Coiled coil</keyword>
<feature type="transmembrane region" description="Helical" evidence="8">
    <location>
        <begin position="432"/>
        <end position="452"/>
    </location>
</feature>
<keyword evidence="8" id="KW-1133">Transmembrane helix</keyword>
<dbReference type="RefSeq" id="WP_188375015.1">
    <property type="nucleotide sequence ID" value="NZ_BMDQ01000003.1"/>
</dbReference>
<dbReference type="InterPro" id="IPR019734">
    <property type="entry name" value="TPR_rpt"/>
</dbReference>
<evidence type="ECO:0000259" key="9">
    <source>
        <dbReference type="SMART" id="SM00421"/>
    </source>
</evidence>
<dbReference type="SUPFAM" id="SSF48452">
    <property type="entry name" value="TPR-like"/>
    <property type="match status" value="2"/>
</dbReference>
<keyword evidence="4 6" id="KW-0802">TPR repeat</keyword>
<keyword evidence="3" id="KW-0677">Repeat</keyword>
<evidence type="ECO:0000313" key="11">
    <source>
        <dbReference type="Proteomes" id="UP000624701"/>
    </source>
</evidence>
<dbReference type="SUPFAM" id="SSF46894">
    <property type="entry name" value="C-terminal effector domain of the bipartite response regulators"/>
    <property type="match status" value="1"/>
</dbReference>
<evidence type="ECO:0000256" key="1">
    <source>
        <dbReference type="ARBA" id="ARBA00004496"/>
    </source>
</evidence>
<evidence type="ECO:0000256" key="8">
    <source>
        <dbReference type="SAM" id="Phobius"/>
    </source>
</evidence>
<dbReference type="Pfam" id="PF13424">
    <property type="entry name" value="TPR_12"/>
    <property type="match status" value="1"/>
</dbReference>
<dbReference type="Gene3D" id="1.10.10.10">
    <property type="entry name" value="Winged helix-like DNA-binding domain superfamily/Winged helix DNA-binding domain"/>
    <property type="match status" value="1"/>
</dbReference>
<sequence>MITTSTFSQDKKYIDSITKIYNNLENDKSKIKLAHQLFKIQIYKDIDVAKRYADEQLELSKKIKYTKGEGTAYRDLAKYYRYASKPDSARYYFMASVKNFTVNGNKERLCTALDRYATFEVIEGNFDKAIEIVNQMISTALELKNGRILVDALQRKSVVLLDMANYSSAMEVVLKSVQIADTMKPKYTLGKAIGLSDIGRVEIHRNNYKASIDPTKRALKLLEELNNLKWQAIVLNQLGNAYWHLEDYDNALTSYEQSLKIVTEQNRQDYMAVALDNIAGIYSKKGQYKKALSMAQKAQAITLKIGTISNKINSYGSIADIYLENNYPKKSIYNYTKGIQIADSVNAIDDLYTLYRGRSSAYSNNGNYKQALLDYKIYKKLYDSIFSTKSEKYIEELKTKFNIQKKESEILIKEKEIRLLEERKQKAENQRLFFIITAGGILLFALSVIYGLRQKMKRNKTEREKLDIDLGFKEKQLTTHALHLAHKNEVLLDLKEQLKSIKSESNNSRGFQNIINNINLDINNDNNWEQFKSYFEDVHKDFNTKIIKTYPEVSNNDLRLMSLLKMNLSSKEIANILNISAEGVKKARYRLRKKLNLSTEESLQELVLTM</sequence>
<dbReference type="EMBL" id="BMDQ01000003">
    <property type="protein sequence ID" value="GGI58114.1"/>
    <property type="molecule type" value="Genomic_DNA"/>
</dbReference>
<evidence type="ECO:0000256" key="3">
    <source>
        <dbReference type="ARBA" id="ARBA00022737"/>
    </source>
</evidence>
<dbReference type="Gene3D" id="1.25.40.10">
    <property type="entry name" value="Tetratricopeptide repeat domain"/>
    <property type="match status" value="3"/>
</dbReference>
<name>A0ABQ2C039_9FLAO</name>
<keyword evidence="2" id="KW-0963">Cytoplasm</keyword>
<evidence type="ECO:0000256" key="5">
    <source>
        <dbReference type="ARBA" id="ARBA00038253"/>
    </source>
</evidence>
<keyword evidence="8" id="KW-0812">Transmembrane</keyword>
<dbReference type="SMART" id="SM00421">
    <property type="entry name" value="HTH_LUXR"/>
    <property type="match status" value="1"/>
</dbReference>
<comment type="caution">
    <text evidence="10">The sequence shown here is derived from an EMBL/GenBank/DDBJ whole genome shotgun (WGS) entry which is preliminary data.</text>
</comment>
<organism evidence="10 11">
    <name type="scientific">Winogradskyella haliclonae</name>
    <dbReference type="NCBI Taxonomy" id="2048558"/>
    <lineage>
        <taxon>Bacteria</taxon>
        <taxon>Pseudomonadati</taxon>
        <taxon>Bacteroidota</taxon>
        <taxon>Flavobacteriia</taxon>
        <taxon>Flavobacteriales</taxon>
        <taxon>Flavobacteriaceae</taxon>
        <taxon>Winogradskyella</taxon>
    </lineage>
</organism>
<dbReference type="InterPro" id="IPR000792">
    <property type="entry name" value="Tscrpt_reg_LuxR_C"/>
</dbReference>
<dbReference type="InterPro" id="IPR051476">
    <property type="entry name" value="Bac_ResReg_Asp_Phosphatase"/>
</dbReference>
<dbReference type="Proteomes" id="UP000624701">
    <property type="component" value="Unassembled WGS sequence"/>
</dbReference>
<reference evidence="11" key="1">
    <citation type="journal article" date="2019" name="Int. J. Syst. Evol. Microbiol.">
        <title>The Global Catalogue of Microorganisms (GCM) 10K type strain sequencing project: providing services to taxonomists for standard genome sequencing and annotation.</title>
        <authorList>
            <consortium name="The Broad Institute Genomics Platform"/>
            <consortium name="The Broad Institute Genome Sequencing Center for Infectious Disease"/>
            <person name="Wu L."/>
            <person name="Ma J."/>
        </authorList>
    </citation>
    <scope>NUCLEOTIDE SEQUENCE [LARGE SCALE GENOMIC DNA]</scope>
    <source>
        <strain evidence="11">CCM 8681</strain>
    </source>
</reference>
<accession>A0ABQ2C039</accession>
<evidence type="ECO:0000313" key="10">
    <source>
        <dbReference type="EMBL" id="GGI58114.1"/>
    </source>
</evidence>
<evidence type="ECO:0000256" key="6">
    <source>
        <dbReference type="PROSITE-ProRule" id="PRU00339"/>
    </source>
</evidence>
<dbReference type="SMART" id="SM00028">
    <property type="entry name" value="TPR"/>
    <property type="match status" value="7"/>
</dbReference>
<keyword evidence="8" id="KW-0472">Membrane</keyword>
<dbReference type="PANTHER" id="PTHR46630">
    <property type="entry name" value="TETRATRICOPEPTIDE REPEAT PROTEIN 29"/>
    <property type="match status" value="1"/>
</dbReference>
<comment type="similarity">
    <text evidence="5">Belongs to the Rap family.</text>
</comment>
<dbReference type="InterPro" id="IPR011990">
    <property type="entry name" value="TPR-like_helical_dom_sf"/>
</dbReference>
<feature type="coiled-coil region" evidence="7">
    <location>
        <begin position="394"/>
        <end position="430"/>
    </location>
</feature>
<evidence type="ECO:0000256" key="4">
    <source>
        <dbReference type="ARBA" id="ARBA00022803"/>
    </source>
</evidence>
<feature type="repeat" description="TPR" evidence="6">
    <location>
        <begin position="232"/>
        <end position="265"/>
    </location>
</feature>